<dbReference type="SUPFAM" id="SSF46785">
    <property type="entry name" value="Winged helix' DNA-binding domain"/>
    <property type="match status" value="1"/>
</dbReference>
<evidence type="ECO:0000313" key="6">
    <source>
        <dbReference type="Proteomes" id="UP000004633"/>
    </source>
</evidence>
<proteinExistence type="inferred from homology"/>
<dbReference type="AlphaFoldDB" id="E7N342"/>
<keyword evidence="6" id="KW-1185">Reference proteome</keyword>
<evidence type="ECO:0000256" key="2">
    <source>
        <dbReference type="ARBA" id="ARBA00023015"/>
    </source>
</evidence>
<evidence type="ECO:0000313" key="5">
    <source>
        <dbReference type="EMBL" id="EFW29387.1"/>
    </source>
</evidence>
<dbReference type="Proteomes" id="UP000004633">
    <property type="component" value="Unassembled WGS sequence"/>
</dbReference>
<dbReference type="STRING" id="749551.HMPREF9555_01414"/>
<dbReference type="HOGENOM" id="CLU_039613_20_10_9"/>
<evidence type="ECO:0000259" key="4">
    <source>
        <dbReference type="PROSITE" id="PS50931"/>
    </source>
</evidence>
<dbReference type="PROSITE" id="PS50931">
    <property type="entry name" value="HTH_LYSR"/>
    <property type="match status" value="1"/>
</dbReference>
<feature type="domain" description="HTH lysR-type" evidence="4">
    <location>
        <begin position="1"/>
        <end position="58"/>
    </location>
</feature>
<dbReference type="Gene3D" id="1.10.10.10">
    <property type="entry name" value="Winged helix-like DNA-binding domain superfamily/Winged helix DNA-binding domain"/>
    <property type="match status" value="1"/>
</dbReference>
<protein>
    <submittedName>
        <fullName evidence="5">Transcriptional regulator, LysR family</fullName>
    </submittedName>
</protein>
<keyword evidence="2" id="KW-0805">Transcription regulation</keyword>
<name>E7N342_9FIRM</name>
<reference evidence="5 6" key="1">
    <citation type="submission" date="2010-08" db="EMBL/GenBank/DDBJ databases">
        <authorList>
            <person name="Weinstock G."/>
            <person name="Sodergren E."/>
            <person name="Clifton S."/>
            <person name="Fulton L."/>
            <person name="Fulton B."/>
            <person name="Courtney L."/>
            <person name="Fronick C."/>
            <person name="Harrison M."/>
            <person name="Strong C."/>
            <person name="Farmer C."/>
            <person name="Delahaunty K."/>
            <person name="Markovic C."/>
            <person name="Hall O."/>
            <person name="Minx P."/>
            <person name="Tomlinson C."/>
            <person name="Mitreva M."/>
            <person name="Hou S."/>
            <person name="Chen J."/>
            <person name="Wollam A."/>
            <person name="Pepin K.H."/>
            <person name="Johnson M."/>
            <person name="Bhonagiri V."/>
            <person name="Zhang X."/>
            <person name="Suruliraj S."/>
            <person name="Warren W."/>
            <person name="Chinwalla A."/>
            <person name="Mardis E.R."/>
            <person name="Wilson R.K."/>
        </authorList>
    </citation>
    <scope>NUCLEOTIDE SEQUENCE [LARGE SCALE GENOMIC DNA]</scope>
    <source>
        <strain evidence="5 6">F0399</strain>
    </source>
</reference>
<dbReference type="PANTHER" id="PTHR30126">
    <property type="entry name" value="HTH-TYPE TRANSCRIPTIONAL REGULATOR"/>
    <property type="match status" value="1"/>
</dbReference>
<organism evidence="5 6">
    <name type="scientific">Selenomonas artemidis F0399</name>
    <dbReference type="NCBI Taxonomy" id="749551"/>
    <lineage>
        <taxon>Bacteria</taxon>
        <taxon>Bacillati</taxon>
        <taxon>Bacillota</taxon>
        <taxon>Negativicutes</taxon>
        <taxon>Selenomonadales</taxon>
        <taxon>Selenomonadaceae</taxon>
        <taxon>Selenomonas</taxon>
    </lineage>
</organism>
<evidence type="ECO:0000256" key="1">
    <source>
        <dbReference type="ARBA" id="ARBA00009437"/>
    </source>
</evidence>
<comment type="caution">
    <text evidence="5">The sequence shown here is derived from an EMBL/GenBank/DDBJ whole genome shotgun (WGS) entry which is preliminary data.</text>
</comment>
<dbReference type="InterPro" id="IPR000847">
    <property type="entry name" value="LysR_HTH_N"/>
</dbReference>
<dbReference type="EMBL" id="AECV01000024">
    <property type="protein sequence ID" value="EFW29387.1"/>
    <property type="molecule type" value="Genomic_DNA"/>
</dbReference>
<dbReference type="Pfam" id="PF00126">
    <property type="entry name" value="HTH_1"/>
    <property type="match status" value="1"/>
</dbReference>
<dbReference type="RefSeq" id="WP_009350074.1">
    <property type="nucleotide sequence ID" value="NZ_GL638137.1"/>
</dbReference>
<evidence type="ECO:0000256" key="3">
    <source>
        <dbReference type="ARBA" id="ARBA00023163"/>
    </source>
</evidence>
<sequence length="60" mass="6868">MELKILTTFKTIIRTGSFSKAARQLNYTPSTITFHVAQLEETAGVRIFEKSGRRMALRNH</sequence>
<keyword evidence="3" id="KW-0804">Transcription</keyword>
<dbReference type="GO" id="GO:0000976">
    <property type="term" value="F:transcription cis-regulatory region binding"/>
    <property type="evidence" value="ECO:0007669"/>
    <property type="project" value="TreeGrafter"/>
</dbReference>
<accession>E7N342</accession>
<dbReference type="InterPro" id="IPR036388">
    <property type="entry name" value="WH-like_DNA-bd_sf"/>
</dbReference>
<dbReference type="PANTHER" id="PTHR30126:SF5">
    <property type="entry name" value="HTH-TYPE TRANSCRIPTIONAL ACTIVATOR CMPR"/>
    <property type="match status" value="1"/>
</dbReference>
<dbReference type="GO" id="GO:0003700">
    <property type="term" value="F:DNA-binding transcription factor activity"/>
    <property type="evidence" value="ECO:0007669"/>
    <property type="project" value="InterPro"/>
</dbReference>
<gene>
    <name evidence="5" type="ORF">HMPREF9555_01414</name>
</gene>
<comment type="similarity">
    <text evidence="1">Belongs to the LysR transcriptional regulatory family.</text>
</comment>
<dbReference type="InterPro" id="IPR036390">
    <property type="entry name" value="WH_DNA-bd_sf"/>
</dbReference>